<reference evidence="1" key="1">
    <citation type="submission" date="2024-09" db="EMBL/GenBank/DDBJ databases">
        <title>Draft Genome Sequences of Neofusicoccum parvum.</title>
        <authorList>
            <person name="Ashida A."/>
            <person name="Camagna M."/>
            <person name="Tanaka A."/>
            <person name="Takemoto D."/>
        </authorList>
    </citation>
    <scope>NUCLEOTIDE SEQUENCE</scope>
    <source>
        <strain evidence="1">PPO83</strain>
    </source>
</reference>
<keyword evidence="1" id="KW-0808">Transferase</keyword>
<name>A0ACB5S8L7_9PEZI</name>
<protein>
    <submittedName>
        <fullName evidence="1">Acyltransferase protein</fullName>
    </submittedName>
</protein>
<keyword evidence="2" id="KW-1185">Reference proteome</keyword>
<evidence type="ECO:0000313" key="1">
    <source>
        <dbReference type="EMBL" id="GME29160.1"/>
    </source>
</evidence>
<keyword evidence="1" id="KW-0012">Acyltransferase</keyword>
<comment type="caution">
    <text evidence="1">The sequence shown here is derived from an EMBL/GenBank/DDBJ whole genome shotgun (WGS) entry which is preliminary data.</text>
</comment>
<dbReference type="EMBL" id="BSXG01000057">
    <property type="protein sequence ID" value="GME29160.1"/>
    <property type="molecule type" value="Genomic_DNA"/>
</dbReference>
<organism evidence="1 2">
    <name type="scientific">Neofusicoccum parvum</name>
    <dbReference type="NCBI Taxonomy" id="310453"/>
    <lineage>
        <taxon>Eukaryota</taxon>
        <taxon>Fungi</taxon>
        <taxon>Dikarya</taxon>
        <taxon>Ascomycota</taxon>
        <taxon>Pezizomycotina</taxon>
        <taxon>Dothideomycetes</taxon>
        <taxon>Dothideomycetes incertae sedis</taxon>
        <taxon>Botryosphaeriales</taxon>
        <taxon>Botryosphaeriaceae</taxon>
        <taxon>Neofusicoccum</taxon>
    </lineage>
</organism>
<accession>A0ACB5S8L7</accession>
<sequence length="461" mass="48713">MALQKLRRLPAPAFPRALLRPAPKPLSPTAWIDGLRGLAALIVTVDHLFWSELTPIFPGYLSRPAPQNTSLLQLPPLRLLSAAHAMVPLFFVLSGLCIALGPIRARRAKTLLPALSSAAFRRPLRLFLPVLAVALASQLLHALGAYSAWPWLDDADALPTGPSPAAHARYLAAYVGTLVDAAATGAHCGGQGSADCPVGLNAQLWTLPLELRGSYVVYAAVLALAGARRGGRRVGVLGALAALLLYRGWWEGATFLAGLLVAEVEEWRGAAVAAAGLPVAVEKGRRRGGCGGVGVAALAAVGVYLVCLPGGSEESGFGPCYDFLFAWLTPRRWLVVGGLDTAIWCWRALGGAAFVGALSGGGSVSLLLRRPFVSGAAQYFGRISFMLYLVHQMVIRTLLLRVRPVLAGMLGVEQSGGLAVYMAGTVVLVISFWVAEVLVEVLDKKSVALAKRLWEKWSAAA</sequence>
<gene>
    <name evidence="1" type="primary">g3746</name>
    <name evidence="1" type="ORF">NpPPO83_00003746</name>
</gene>
<evidence type="ECO:0000313" key="2">
    <source>
        <dbReference type="Proteomes" id="UP001165186"/>
    </source>
</evidence>
<proteinExistence type="predicted"/>
<dbReference type="Proteomes" id="UP001165186">
    <property type="component" value="Unassembled WGS sequence"/>
</dbReference>